<accession>A0ABT3ZDQ5</accession>
<protein>
    <submittedName>
        <fullName evidence="1">Uncharacterized protein</fullName>
    </submittedName>
</protein>
<gene>
    <name evidence="1" type="ORF">OEG84_19205</name>
</gene>
<dbReference type="RefSeq" id="WP_267655213.1">
    <property type="nucleotide sequence ID" value="NZ_JAOVZR010000001.1"/>
</dbReference>
<sequence length="181" mass="20236">MRICAVLCSKSTKIPHDQNAAFPYNPHMPRAKHNISRQRTRGYAITINGLFTARSKCLRSLRLEDGDIETIRSDIAAIDRVLLNVLGYSGDIEAVSRDFKRNPSFGRGELLRAVLDVLRKVQAPMLTRELTVAVFEAKGLTLPPGETGRSRINRVRKICQQVPGICEAGNGSQAWKIKRRP</sequence>
<name>A0ABT3ZDQ5_9HYPH</name>
<organism evidence="1 2">
    <name type="scientific">Hoeflea algicola</name>
    <dbReference type="NCBI Taxonomy" id="2983763"/>
    <lineage>
        <taxon>Bacteria</taxon>
        <taxon>Pseudomonadati</taxon>
        <taxon>Pseudomonadota</taxon>
        <taxon>Alphaproteobacteria</taxon>
        <taxon>Hyphomicrobiales</taxon>
        <taxon>Rhizobiaceae</taxon>
        <taxon>Hoeflea</taxon>
    </lineage>
</organism>
<keyword evidence="2" id="KW-1185">Reference proteome</keyword>
<evidence type="ECO:0000313" key="2">
    <source>
        <dbReference type="Proteomes" id="UP001073227"/>
    </source>
</evidence>
<proteinExistence type="predicted"/>
<reference evidence="1" key="1">
    <citation type="submission" date="2022-10" db="EMBL/GenBank/DDBJ databases">
        <title>Hoeflea sp. G2-23, isolated from marine algae.</title>
        <authorList>
            <person name="Kristyanto S."/>
            <person name="Kim J.M."/>
            <person name="Jeon C.O."/>
        </authorList>
    </citation>
    <scope>NUCLEOTIDE SEQUENCE</scope>
    <source>
        <strain evidence="1">G2-23</strain>
    </source>
</reference>
<comment type="caution">
    <text evidence="1">The sequence shown here is derived from an EMBL/GenBank/DDBJ whole genome shotgun (WGS) entry which is preliminary data.</text>
</comment>
<dbReference type="EMBL" id="JAOVZR010000001">
    <property type="protein sequence ID" value="MCY0149776.1"/>
    <property type="molecule type" value="Genomic_DNA"/>
</dbReference>
<evidence type="ECO:0000313" key="1">
    <source>
        <dbReference type="EMBL" id="MCY0149776.1"/>
    </source>
</evidence>
<dbReference type="Proteomes" id="UP001073227">
    <property type="component" value="Unassembled WGS sequence"/>
</dbReference>